<keyword evidence="1" id="KW-0732">Signal</keyword>
<comment type="caution">
    <text evidence="2">The sequence shown here is derived from an EMBL/GenBank/DDBJ whole genome shotgun (WGS) entry which is preliminary data.</text>
</comment>
<name>A0ABV8LZH2_9ACTN</name>
<evidence type="ECO:0000313" key="3">
    <source>
        <dbReference type="Proteomes" id="UP001595816"/>
    </source>
</evidence>
<sequence length="164" mass="16932">MRIGRVLTPVLLAALLALSACGGGSSGGVDDGTELSDLSKANTTTPSCPFTAQQVSDIIGQPMTDEGTCLFGDGKGVASLTVTTASELAGGATFDYQKEQAGKTYAKVVDLDQGDRGYLAVKDIQAEAVVVSSKGSYTLIMSSFSFDEAKYDSVLRKLLGVVFG</sequence>
<evidence type="ECO:0000256" key="1">
    <source>
        <dbReference type="SAM" id="SignalP"/>
    </source>
</evidence>
<organism evidence="2 3">
    <name type="scientific">Hamadaea flava</name>
    <dbReference type="NCBI Taxonomy" id="1742688"/>
    <lineage>
        <taxon>Bacteria</taxon>
        <taxon>Bacillati</taxon>
        <taxon>Actinomycetota</taxon>
        <taxon>Actinomycetes</taxon>
        <taxon>Micromonosporales</taxon>
        <taxon>Micromonosporaceae</taxon>
        <taxon>Hamadaea</taxon>
    </lineage>
</organism>
<dbReference type="RefSeq" id="WP_253763086.1">
    <property type="nucleotide sequence ID" value="NZ_JAMZDZ010000001.1"/>
</dbReference>
<reference evidence="3" key="1">
    <citation type="journal article" date="2019" name="Int. J. Syst. Evol. Microbiol.">
        <title>The Global Catalogue of Microorganisms (GCM) 10K type strain sequencing project: providing services to taxonomists for standard genome sequencing and annotation.</title>
        <authorList>
            <consortium name="The Broad Institute Genomics Platform"/>
            <consortium name="The Broad Institute Genome Sequencing Center for Infectious Disease"/>
            <person name="Wu L."/>
            <person name="Ma J."/>
        </authorList>
    </citation>
    <scope>NUCLEOTIDE SEQUENCE [LARGE SCALE GENOMIC DNA]</scope>
    <source>
        <strain evidence="3">CGMCC 4.7289</strain>
    </source>
</reference>
<feature type="signal peptide" evidence="1">
    <location>
        <begin position="1"/>
        <end position="22"/>
    </location>
</feature>
<dbReference type="Proteomes" id="UP001595816">
    <property type="component" value="Unassembled WGS sequence"/>
</dbReference>
<gene>
    <name evidence="2" type="ORF">ACFOZ4_31745</name>
</gene>
<dbReference type="EMBL" id="JBHSAY010000020">
    <property type="protein sequence ID" value="MFC4135209.1"/>
    <property type="molecule type" value="Genomic_DNA"/>
</dbReference>
<accession>A0ABV8LZH2</accession>
<evidence type="ECO:0000313" key="2">
    <source>
        <dbReference type="EMBL" id="MFC4135209.1"/>
    </source>
</evidence>
<keyword evidence="3" id="KW-1185">Reference proteome</keyword>
<proteinExistence type="predicted"/>
<feature type="chain" id="PRO_5047067369" evidence="1">
    <location>
        <begin position="23"/>
        <end position="164"/>
    </location>
</feature>
<dbReference type="PROSITE" id="PS51257">
    <property type="entry name" value="PROKAR_LIPOPROTEIN"/>
    <property type="match status" value="1"/>
</dbReference>
<protein>
    <submittedName>
        <fullName evidence="2">Uncharacterized protein</fullName>
    </submittedName>
</protein>